<dbReference type="RefSeq" id="WP_120707950.1">
    <property type="nucleotide sequence ID" value="NZ_CP032695.1"/>
</dbReference>
<dbReference type="InterPro" id="IPR000835">
    <property type="entry name" value="HTH_MarR-typ"/>
</dbReference>
<gene>
    <name evidence="3" type="ORF">CCGE525_30535</name>
</gene>
<dbReference type="SUPFAM" id="SSF53067">
    <property type="entry name" value="Actin-like ATPase domain"/>
    <property type="match status" value="1"/>
</dbReference>
<dbReference type="InterPro" id="IPR036388">
    <property type="entry name" value="WH-like_DNA-bd_sf"/>
</dbReference>
<dbReference type="EMBL" id="CP032695">
    <property type="protein sequence ID" value="AYG63043.1"/>
    <property type="molecule type" value="Genomic_DNA"/>
</dbReference>
<geneLocation type="plasmid" evidence="4">
    <name>prccge525c</name>
</geneLocation>
<dbReference type="Gene3D" id="3.30.420.40">
    <property type="match status" value="2"/>
</dbReference>
<proteinExistence type="inferred from homology"/>
<evidence type="ECO:0000259" key="2">
    <source>
        <dbReference type="Pfam" id="PF12802"/>
    </source>
</evidence>
<dbReference type="GO" id="GO:0003700">
    <property type="term" value="F:DNA-binding transcription factor activity"/>
    <property type="evidence" value="ECO:0007669"/>
    <property type="project" value="InterPro"/>
</dbReference>
<dbReference type="Pfam" id="PF12802">
    <property type="entry name" value="MarR_2"/>
    <property type="match status" value="1"/>
</dbReference>
<dbReference type="OrthoDB" id="37575at2"/>
<protein>
    <submittedName>
        <fullName evidence="3">ROK family transcriptional regulator</fullName>
    </submittedName>
</protein>
<dbReference type="KEGG" id="rjg:CCGE525_30535"/>
<dbReference type="InterPro" id="IPR036390">
    <property type="entry name" value="WH_DNA-bd_sf"/>
</dbReference>
<dbReference type="PANTHER" id="PTHR18964:SF149">
    <property type="entry name" value="BIFUNCTIONAL UDP-N-ACETYLGLUCOSAMINE 2-EPIMERASE_N-ACETYLMANNOSAMINE KINASE"/>
    <property type="match status" value="1"/>
</dbReference>
<feature type="domain" description="HTH marR-type" evidence="2">
    <location>
        <begin position="18"/>
        <end position="61"/>
    </location>
</feature>
<dbReference type="PANTHER" id="PTHR18964">
    <property type="entry name" value="ROK (REPRESSOR, ORF, KINASE) FAMILY"/>
    <property type="match status" value="1"/>
</dbReference>
<dbReference type="Proteomes" id="UP000282195">
    <property type="component" value="Plasmid pRCCGE525c"/>
</dbReference>
<keyword evidence="3" id="KW-0614">Plasmid</keyword>
<dbReference type="Gene3D" id="1.10.10.10">
    <property type="entry name" value="Winged helix-like DNA-binding domain superfamily/Winged helix DNA-binding domain"/>
    <property type="match status" value="1"/>
</dbReference>
<comment type="similarity">
    <text evidence="1">Belongs to the ROK (NagC/XylR) family.</text>
</comment>
<evidence type="ECO:0000256" key="1">
    <source>
        <dbReference type="ARBA" id="ARBA00006479"/>
    </source>
</evidence>
<dbReference type="SUPFAM" id="SSF46785">
    <property type="entry name" value="Winged helix' DNA-binding domain"/>
    <property type="match status" value="1"/>
</dbReference>
<keyword evidence="4" id="KW-1185">Reference proteome</keyword>
<accession>A0A387FXE0</accession>
<dbReference type="InterPro" id="IPR000600">
    <property type="entry name" value="ROK"/>
</dbReference>
<reference evidence="3 4" key="1">
    <citation type="submission" date="2018-10" db="EMBL/GenBank/DDBJ databases">
        <title>Rhizobium etli, R. leguminosarum and a new Rhizobium genospecies from Phaseolus dumosus.</title>
        <authorList>
            <person name="Ramirez-Puebla S.T."/>
            <person name="Rogel-Hernandez M.A."/>
            <person name="Guerrero G."/>
            <person name="Ormeno-Orrillo E."/>
            <person name="Martinez-Romero J.C."/>
            <person name="Negrete-Yankelevich S."/>
            <person name="Martinez-Romero E."/>
        </authorList>
    </citation>
    <scope>NUCLEOTIDE SEQUENCE [LARGE SCALE GENOMIC DNA]</scope>
    <source>
        <strain evidence="3 4">CCGE525</strain>
        <plasmid evidence="4">prccge525c</plasmid>
    </source>
</reference>
<sequence>MTDISTSVPLTRQITSRTVLRAVFENAPVSRAELARLTGLSKQSMSEIVRDLEDEGWLRVTGRTQGAVGRSAVTYELEPRKAFVFGVDIGGTKIHAALADLTGAIVGELIESTDSRGGERVVDQIVRVHDALLEKTGIAKKSVKMGAIGIPGAVHPKTRRLTMVPNIPGLTDLAFEDVLRDRLGYDILIENDVNMAAKGEQWLGNGRRIDNFVFVALGTGIGMGIVNEGRIVRGARGAAGEISTLPIGADPFDSRTFMAGALESAIGSIAIRGRYEALGGTPGLTVRELFERRDDPAAGMVIDEVARVVATSLVAISAVVDPEVVIFGGSVGARPELVERISFYLSRCVPVPLSCTISPLGSQAGLFGAIAIALDQFRETLFEIPGRADLGMAFLAEKTP</sequence>
<dbReference type="Pfam" id="PF00480">
    <property type="entry name" value="ROK"/>
    <property type="match status" value="1"/>
</dbReference>
<dbReference type="AlphaFoldDB" id="A0A387FXE0"/>
<organism evidence="3 4">
    <name type="scientific">Rhizobium jaguaris</name>
    <dbReference type="NCBI Taxonomy" id="1312183"/>
    <lineage>
        <taxon>Bacteria</taxon>
        <taxon>Pseudomonadati</taxon>
        <taxon>Pseudomonadota</taxon>
        <taxon>Alphaproteobacteria</taxon>
        <taxon>Hyphomicrobiales</taxon>
        <taxon>Rhizobiaceae</taxon>
        <taxon>Rhizobium/Agrobacterium group</taxon>
        <taxon>Rhizobium</taxon>
    </lineage>
</organism>
<evidence type="ECO:0000313" key="3">
    <source>
        <dbReference type="EMBL" id="AYG63043.1"/>
    </source>
</evidence>
<dbReference type="InterPro" id="IPR043129">
    <property type="entry name" value="ATPase_NBD"/>
</dbReference>
<name>A0A387FXE0_9HYPH</name>
<evidence type="ECO:0000313" key="4">
    <source>
        <dbReference type="Proteomes" id="UP000282195"/>
    </source>
</evidence>